<gene>
    <name evidence="8" type="ORF">DW191_17495</name>
    <name evidence="7" type="ORF">DW986_03085</name>
</gene>
<sequence>MDKKKIYQSAPLPFMGQKRMFVKEFRKVLGQFPDDAVYIDLFGGSGLLAHVTRCEKPASRVVYNDFDNYRQRLANVGRTNALLAELREMVRECPRGKLLSKELHERIIRRLEAEEAGGFVDYITLSSSLLFSMKYAVSLAALRKESFYNNVKLSDYACEGYLDGLEVVSMDYRELVSQYQGVPNVVYLVDPPYLSTEVGTYRMRWRLSDYLDVLTILRGKSYVYFTSNKSDILELCQWIGENHWIGNPFDGATKAEMPRTLNYNATYTDIMLYKKGTQIPFKR</sequence>
<reference evidence="9 10" key="1">
    <citation type="submission" date="2018-08" db="EMBL/GenBank/DDBJ databases">
        <title>A genome reference for cultivated species of the human gut microbiota.</title>
        <authorList>
            <person name="Zou Y."/>
            <person name="Xue W."/>
            <person name="Luo G."/>
        </authorList>
    </citation>
    <scope>NUCLEOTIDE SEQUENCE [LARGE SCALE GENOMIC DNA]</scope>
    <source>
        <strain evidence="8 9">AM16-50</strain>
        <strain evidence="7 10">AM50-15</strain>
    </source>
</reference>
<comment type="caution">
    <text evidence="8">The sequence shown here is derived from an EMBL/GenBank/DDBJ whole genome shotgun (WGS) entry which is preliminary data.</text>
</comment>
<evidence type="ECO:0000256" key="3">
    <source>
        <dbReference type="ARBA" id="ARBA00022603"/>
    </source>
</evidence>
<dbReference type="AlphaFoldDB" id="A0A3R6HIT3"/>
<keyword evidence="4" id="KW-0808">Transferase</keyword>
<evidence type="ECO:0000313" key="7">
    <source>
        <dbReference type="EMBL" id="RGZ50264.1"/>
    </source>
</evidence>
<comment type="similarity">
    <text evidence="1">Belongs to the N(4)/N(6)-methyltransferase family.</text>
</comment>
<dbReference type="SUPFAM" id="SSF53335">
    <property type="entry name" value="S-adenosyl-L-methionine-dependent methyltransferases"/>
    <property type="match status" value="1"/>
</dbReference>
<dbReference type="Proteomes" id="UP000283732">
    <property type="component" value="Unassembled WGS sequence"/>
</dbReference>
<comment type="catalytic activity">
    <reaction evidence="6">
        <text>a 2'-deoxyadenosine in DNA + S-adenosyl-L-methionine = an N(6)-methyl-2'-deoxyadenosine in DNA + S-adenosyl-L-homocysteine + H(+)</text>
        <dbReference type="Rhea" id="RHEA:15197"/>
        <dbReference type="Rhea" id="RHEA-COMP:12418"/>
        <dbReference type="Rhea" id="RHEA-COMP:12419"/>
        <dbReference type="ChEBI" id="CHEBI:15378"/>
        <dbReference type="ChEBI" id="CHEBI:57856"/>
        <dbReference type="ChEBI" id="CHEBI:59789"/>
        <dbReference type="ChEBI" id="CHEBI:90615"/>
        <dbReference type="ChEBI" id="CHEBI:90616"/>
        <dbReference type="EC" id="2.1.1.72"/>
    </reaction>
</comment>
<proteinExistence type="inferred from homology"/>
<dbReference type="EC" id="2.1.1.72" evidence="2"/>
<dbReference type="EMBL" id="QRKC01000011">
    <property type="protein sequence ID" value="RHH74709.1"/>
    <property type="molecule type" value="Genomic_DNA"/>
</dbReference>
<dbReference type="RefSeq" id="WP_122202638.1">
    <property type="nucleotide sequence ID" value="NZ_QRKC01000011.1"/>
</dbReference>
<evidence type="ECO:0000256" key="2">
    <source>
        <dbReference type="ARBA" id="ARBA00011900"/>
    </source>
</evidence>
<keyword evidence="3 8" id="KW-0489">Methyltransferase</keyword>
<keyword evidence="5" id="KW-0949">S-adenosyl-L-methionine</keyword>
<evidence type="ECO:0000256" key="5">
    <source>
        <dbReference type="ARBA" id="ARBA00022691"/>
    </source>
</evidence>
<dbReference type="EMBL" id="QSEF01000004">
    <property type="protein sequence ID" value="RGZ50264.1"/>
    <property type="molecule type" value="Genomic_DNA"/>
</dbReference>
<name>A0A3R6HIT3_9BACT</name>
<evidence type="ECO:0000313" key="10">
    <source>
        <dbReference type="Proteomes" id="UP000285173"/>
    </source>
</evidence>
<evidence type="ECO:0000313" key="9">
    <source>
        <dbReference type="Proteomes" id="UP000283732"/>
    </source>
</evidence>
<evidence type="ECO:0000256" key="4">
    <source>
        <dbReference type="ARBA" id="ARBA00022679"/>
    </source>
</evidence>
<dbReference type="InterPro" id="IPR023095">
    <property type="entry name" value="Ade_MeTrfase_dom_2"/>
</dbReference>
<dbReference type="InterPro" id="IPR029063">
    <property type="entry name" value="SAM-dependent_MTases_sf"/>
</dbReference>
<dbReference type="GO" id="GO:0009307">
    <property type="term" value="P:DNA restriction-modification system"/>
    <property type="evidence" value="ECO:0007669"/>
    <property type="project" value="InterPro"/>
</dbReference>
<dbReference type="GO" id="GO:0032259">
    <property type="term" value="P:methylation"/>
    <property type="evidence" value="ECO:0007669"/>
    <property type="project" value="UniProtKB-KW"/>
</dbReference>
<dbReference type="InterPro" id="IPR012327">
    <property type="entry name" value="MeTrfase_D12"/>
</dbReference>
<evidence type="ECO:0000256" key="6">
    <source>
        <dbReference type="ARBA" id="ARBA00047942"/>
    </source>
</evidence>
<dbReference type="Gene3D" id="3.40.50.150">
    <property type="entry name" value="Vaccinia Virus protein VP39"/>
    <property type="match status" value="1"/>
</dbReference>
<dbReference type="Proteomes" id="UP000285173">
    <property type="component" value="Unassembled WGS sequence"/>
</dbReference>
<evidence type="ECO:0000313" key="8">
    <source>
        <dbReference type="EMBL" id="RHH74709.1"/>
    </source>
</evidence>
<protein>
    <recommendedName>
        <fullName evidence="2">site-specific DNA-methyltransferase (adenine-specific)</fullName>
        <ecNumber evidence="2">2.1.1.72</ecNumber>
    </recommendedName>
</protein>
<organism evidence="8 9">
    <name type="scientific">Parabacteroides merdae</name>
    <dbReference type="NCBI Taxonomy" id="46503"/>
    <lineage>
        <taxon>Bacteria</taxon>
        <taxon>Pseudomonadati</taxon>
        <taxon>Bacteroidota</taxon>
        <taxon>Bacteroidia</taxon>
        <taxon>Bacteroidales</taxon>
        <taxon>Tannerellaceae</taxon>
        <taxon>Parabacteroides</taxon>
    </lineage>
</organism>
<accession>A0A3R6HIT3</accession>
<evidence type="ECO:0000256" key="1">
    <source>
        <dbReference type="ARBA" id="ARBA00006594"/>
    </source>
</evidence>
<dbReference type="Pfam" id="PF02086">
    <property type="entry name" value="MethyltransfD12"/>
    <property type="match status" value="1"/>
</dbReference>
<dbReference type="Gene3D" id="1.10.1020.10">
    <property type="entry name" value="Adenine-specific Methyltransferase, Domain 2"/>
    <property type="match status" value="1"/>
</dbReference>
<dbReference type="GO" id="GO:0009007">
    <property type="term" value="F:site-specific DNA-methyltransferase (adenine-specific) activity"/>
    <property type="evidence" value="ECO:0007669"/>
    <property type="project" value="UniProtKB-EC"/>
</dbReference>